<dbReference type="AlphaFoldDB" id="A0AAV7I174"/>
<dbReference type="Proteomes" id="UP000826195">
    <property type="component" value="Unassembled WGS sequence"/>
</dbReference>
<evidence type="ECO:0000313" key="3">
    <source>
        <dbReference type="Proteomes" id="UP000826195"/>
    </source>
</evidence>
<comment type="caution">
    <text evidence="2">The sequence shown here is derived from an EMBL/GenBank/DDBJ whole genome shotgun (WGS) entry which is preliminary data.</text>
</comment>
<sequence>MPPMAERQRFGSSREFTSTNSFPRSSELGIVLYLLDVHHHHHHLHLPRKTLEWHAQEIERTSSRFYCITEQPLKEEREEEVHPALYLLLPLHFKFCSPQVTCGLAKTLGDNRSIINSYESTHYTSTANRSGMSLVQVLILGIYFALEIWNTKLDFAH</sequence>
<gene>
    <name evidence="2" type="ORF">KQX54_019874</name>
</gene>
<proteinExistence type="predicted"/>
<reference evidence="2 3" key="1">
    <citation type="journal article" date="2021" name="J. Hered.">
        <title>A chromosome-level genome assembly of the parasitoid wasp, Cotesia glomerata (Hymenoptera: Braconidae).</title>
        <authorList>
            <person name="Pinto B.J."/>
            <person name="Weis J.J."/>
            <person name="Gamble T."/>
            <person name="Ode P.J."/>
            <person name="Paul R."/>
            <person name="Zaspel J.M."/>
        </authorList>
    </citation>
    <scope>NUCLEOTIDE SEQUENCE [LARGE SCALE GENOMIC DNA]</scope>
    <source>
        <strain evidence="2">CgM1</strain>
    </source>
</reference>
<evidence type="ECO:0000313" key="2">
    <source>
        <dbReference type="EMBL" id="KAH0540778.1"/>
    </source>
</evidence>
<feature type="compositionally biased region" description="Polar residues" evidence="1">
    <location>
        <begin position="10"/>
        <end position="21"/>
    </location>
</feature>
<accession>A0AAV7I174</accession>
<feature type="region of interest" description="Disordered" evidence="1">
    <location>
        <begin position="1"/>
        <end position="21"/>
    </location>
</feature>
<name>A0AAV7I174_COTGL</name>
<evidence type="ECO:0000256" key="1">
    <source>
        <dbReference type="SAM" id="MobiDB-lite"/>
    </source>
</evidence>
<dbReference type="EMBL" id="JAHXZJ010002609">
    <property type="protein sequence ID" value="KAH0540778.1"/>
    <property type="molecule type" value="Genomic_DNA"/>
</dbReference>
<protein>
    <submittedName>
        <fullName evidence="2">Uncharacterized protein</fullName>
    </submittedName>
</protein>
<keyword evidence="3" id="KW-1185">Reference proteome</keyword>
<organism evidence="2 3">
    <name type="scientific">Cotesia glomerata</name>
    <name type="common">Lepidopteran parasitic wasp</name>
    <name type="synonym">Apanteles glomeratus</name>
    <dbReference type="NCBI Taxonomy" id="32391"/>
    <lineage>
        <taxon>Eukaryota</taxon>
        <taxon>Metazoa</taxon>
        <taxon>Ecdysozoa</taxon>
        <taxon>Arthropoda</taxon>
        <taxon>Hexapoda</taxon>
        <taxon>Insecta</taxon>
        <taxon>Pterygota</taxon>
        <taxon>Neoptera</taxon>
        <taxon>Endopterygota</taxon>
        <taxon>Hymenoptera</taxon>
        <taxon>Apocrita</taxon>
        <taxon>Ichneumonoidea</taxon>
        <taxon>Braconidae</taxon>
        <taxon>Microgastrinae</taxon>
        <taxon>Cotesia</taxon>
    </lineage>
</organism>